<feature type="region of interest" description="Disordered" evidence="1">
    <location>
        <begin position="47"/>
        <end position="66"/>
    </location>
</feature>
<keyword evidence="6" id="KW-1185">Reference proteome</keyword>
<gene>
    <name evidence="5" type="ORF">DDR33_15960</name>
</gene>
<dbReference type="Pfam" id="PF17162">
    <property type="entry name" value="DUF5118"/>
    <property type="match status" value="1"/>
</dbReference>
<dbReference type="InterPro" id="IPR032534">
    <property type="entry name" value="EcxA_zinc-bd"/>
</dbReference>
<evidence type="ECO:0000313" key="6">
    <source>
        <dbReference type="Proteomes" id="UP000245647"/>
    </source>
</evidence>
<comment type="caution">
    <text evidence="5">The sequence shown here is derived from an EMBL/GenBank/DDBJ whole genome shotgun (WGS) entry which is preliminary data.</text>
</comment>
<evidence type="ECO:0000313" key="5">
    <source>
        <dbReference type="EMBL" id="PWG79562.1"/>
    </source>
</evidence>
<dbReference type="InterPro" id="IPR033413">
    <property type="entry name" value="DUF5117"/>
</dbReference>
<accession>A0A2U2PE17</accession>
<evidence type="ECO:0008006" key="7">
    <source>
        <dbReference type="Google" id="ProtNLM"/>
    </source>
</evidence>
<feature type="domain" description="DUF5118" evidence="4">
    <location>
        <begin position="66"/>
        <end position="113"/>
    </location>
</feature>
<protein>
    <recommendedName>
        <fullName evidence="7">Zinc-dependent metalloprotease</fullName>
    </recommendedName>
</protein>
<proteinExistence type="predicted"/>
<dbReference type="InterPro" id="IPR033428">
    <property type="entry name" value="DUF5118"/>
</dbReference>
<dbReference type="PANTHER" id="PTHR38478">
    <property type="entry name" value="PEPTIDASE M1A AND M12B"/>
    <property type="match status" value="1"/>
</dbReference>
<dbReference type="Pfam" id="PF17148">
    <property type="entry name" value="DUF5117"/>
    <property type="match status" value="1"/>
</dbReference>
<evidence type="ECO:0000259" key="3">
    <source>
        <dbReference type="Pfam" id="PF17148"/>
    </source>
</evidence>
<sequence>MIRKFVWLSGCMLMAAGFLRGEMRTGNEKGLRSAAVSTLKDTVAKAAAPADTSKTKTKKDSVKKEKSYDALLKNPKKTAKGLMNLYYVKEKLYLEVPFSLMGKDMLLASTISEISDNGDGLVGSKPVSPMLVRFARVDSSLLLTKVDKNMIAPENENNLVRALDKNTIGAIVKLFDIKAYNQDTTAAVIDVTDYFVGDTKELSPFGAFSIYRAMGYKSSESFKKDRSFLTDIKSFKDNVSIRSSLSYENTLSSTRRTLIKDKPFTVVMTRTFLLLPQQTPRPRIADPRIGVFAGKRYRLSNEVNKTEEVYYAYRWNLVPKDKEAYKHGRPSEPLKPIVFYVDSDFPSSWRNAVKTAVSDWNVPFEKAGFKNAVVVRDYPVNDPEFDPDNLKYNCIRYSPVPVSNIVGPAWVDPRSGEIINASVYVFHDLVKLITQQLFIQTSQADKAVRTPHIPDGYIQDGIRAYVRRELGHGLGFTQNLAASAGIPVDSLRSASFTKKYGTTYSIMDNAHFNYVAQPGDKQRGVKLTEPLFGPYDYLLVKWNYSFFGNDMSPAKERAALTKMISEKAGDIRYRYGKSQGIDPGVLSGDLGDDPVKASACGIANLKYIMANLNNWVSGEDKDYSFRKDIWDGILDQYVLYLNFLLPNIGGIYINEKYQGDPRPFYQPVPRKKQEATVQFLLSQIKDAGWIENKEVLQNLSLTGTPAALLRSQLMDALLRTPVAVNLAAIKSKEQDAYTPERVLDDIYQGVWGSVEQGKIPDNAEREMQKAFVNSVIGNTKLVSVQRGQSSQAAGLADFSGLNLRGLNKTLNMNDFYGKGDFDYENEVGINGPGTEGFDGSLVNFNLQPSLESVWFTKLTQCRELMAKALDTVNDRETAMHYRLLMNKIDKALNL</sequence>
<organism evidence="5 6">
    <name type="scientific">Pararcticibacter amylolyticus</name>
    <dbReference type="NCBI Taxonomy" id="2173175"/>
    <lineage>
        <taxon>Bacteria</taxon>
        <taxon>Pseudomonadati</taxon>
        <taxon>Bacteroidota</taxon>
        <taxon>Sphingobacteriia</taxon>
        <taxon>Sphingobacteriales</taxon>
        <taxon>Sphingobacteriaceae</taxon>
        <taxon>Pararcticibacter</taxon>
    </lineage>
</organism>
<feature type="domain" description="EcxA zinc-binding" evidence="2">
    <location>
        <begin position="452"/>
        <end position="755"/>
    </location>
</feature>
<dbReference type="EMBL" id="QEAS01000013">
    <property type="protein sequence ID" value="PWG79562.1"/>
    <property type="molecule type" value="Genomic_DNA"/>
</dbReference>
<evidence type="ECO:0000256" key="1">
    <source>
        <dbReference type="SAM" id="MobiDB-lite"/>
    </source>
</evidence>
<dbReference type="OrthoDB" id="9776599at2"/>
<dbReference type="AlphaFoldDB" id="A0A2U2PE17"/>
<dbReference type="SUPFAM" id="SSF55486">
    <property type="entry name" value="Metalloproteases ('zincins'), catalytic domain"/>
    <property type="match status" value="1"/>
</dbReference>
<evidence type="ECO:0000259" key="4">
    <source>
        <dbReference type="Pfam" id="PF17162"/>
    </source>
</evidence>
<reference evidence="5 6" key="1">
    <citation type="submission" date="2018-04" db="EMBL/GenBank/DDBJ databases">
        <title>Pedobacter chongqingensis sp. nov., isolated from a rottenly hemp rope.</title>
        <authorList>
            <person name="Cai Y."/>
        </authorList>
    </citation>
    <scope>NUCLEOTIDE SEQUENCE [LARGE SCALE GENOMIC DNA]</scope>
    <source>
        <strain evidence="5 6">FJ4-8</strain>
    </source>
</reference>
<dbReference type="Pfam" id="PF16313">
    <property type="entry name" value="DUF4953"/>
    <property type="match status" value="1"/>
</dbReference>
<dbReference type="Proteomes" id="UP000245647">
    <property type="component" value="Unassembled WGS sequence"/>
</dbReference>
<dbReference type="CDD" id="cd04276">
    <property type="entry name" value="ZnMc_MMP_like_2"/>
    <property type="match status" value="1"/>
</dbReference>
<dbReference type="PANTHER" id="PTHR38478:SF1">
    <property type="entry name" value="ZINC DEPENDENT METALLOPROTEASE DOMAIN LIPOPROTEIN"/>
    <property type="match status" value="1"/>
</dbReference>
<name>A0A2U2PE17_9SPHI</name>
<dbReference type="InterPro" id="IPR034032">
    <property type="entry name" value="Zn_MMP-like_bac"/>
</dbReference>
<dbReference type="RefSeq" id="WP_109416806.1">
    <property type="nucleotide sequence ID" value="NZ_QEAS01000013.1"/>
</dbReference>
<feature type="domain" description="DUF5117" evidence="3">
    <location>
        <begin position="128"/>
        <end position="320"/>
    </location>
</feature>
<evidence type="ECO:0000259" key="2">
    <source>
        <dbReference type="Pfam" id="PF16313"/>
    </source>
</evidence>